<evidence type="ECO:0000259" key="8">
    <source>
        <dbReference type="Pfam" id="PF01368"/>
    </source>
</evidence>
<dbReference type="InterPro" id="IPR038763">
    <property type="entry name" value="DHH_sf"/>
</dbReference>
<dbReference type="Gene3D" id="3.10.310.30">
    <property type="match status" value="1"/>
</dbReference>
<evidence type="ECO:0000256" key="7">
    <source>
        <dbReference type="SAM" id="MobiDB-lite"/>
    </source>
</evidence>
<dbReference type="GO" id="GO:0008409">
    <property type="term" value="F:5'-3' exonuclease activity"/>
    <property type="evidence" value="ECO:0007669"/>
    <property type="project" value="InterPro"/>
</dbReference>
<evidence type="ECO:0000313" key="12">
    <source>
        <dbReference type="Proteomes" id="UP000505210"/>
    </source>
</evidence>
<dbReference type="InterPro" id="IPR041122">
    <property type="entry name" value="RecJ_OB"/>
</dbReference>
<keyword evidence="5 11" id="KW-0269">Exonuclease</keyword>
<dbReference type="GO" id="GO:0006281">
    <property type="term" value="P:DNA repair"/>
    <property type="evidence" value="ECO:0007669"/>
    <property type="project" value="InterPro"/>
</dbReference>
<dbReference type="GO" id="GO:0006310">
    <property type="term" value="P:DNA recombination"/>
    <property type="evidence" value="ECO:0007669"/>
    <property type="project" value="InterPro"/>
</dbReference>
<dbReference type="PANTHER" id="PTHR30255:SF2">
    <property type="entry name" value="SINGLE-STRANDED-DNA-SPECIFIC EXONUCLEASE RECJ"/>
    <property type="match status" value="1"/>
</dbReference>
<feature type="compositionally biased region" description="Polar residues" evidence="7">
    <location>
        <begin position="723"/>
        <end position="734"/>
    </location>
</feature>
<protein>
    <recommendedName>
        <fullName evidence="2">Single-stranded-DNA-specific exonuclease RecJ</fullName>
    </recommendedName>
</protein>
<feature type="region of interest" description="Disordered" evidence="7">
    <location>
        <begin position="576"/>
        <end position="608"/>
    </location>
</feature>
<dbReference type="GO" id="GO:0003676">
    <property type="term" value="F:nucleic acid binding"/>
    <property type="evidence" value="ECO:0007669"/>
    <property type="project" value="InterPro"/>
</dbReference>
<feature type="compositionally biased region" description="Low complexity" evidence="7">
    <location>
        <begin position="592"/>
        <end position="608"/>
    </location>
</feature>
<reference evidence="11 12" key="1">
    <citation type="submission" date="2020-05" db="EMBL/GenBank/DDBJ databases">
        <title>Complete genome sequence of of a novel Thermoleptolyngbya strain isolated from hot springs of Ganzi, Sichuan China.</title>
        <authorList>
            <person name="Tang J."/>
            <person name="Daroch M."/>
            <person name="Li L."/>
            <person name="Waleron K."/>
            <person name="Waleron M."/>
            <person name="Waleron M."/>
        </authorList>
    </citation>
    <scope>NUCLEOTIDE SEQUENCE [LARGE SCALE GENOMIC DNA]</scope>
    <source>
        <strain evidence="11 12">PKUAC-SCTA183</strain>
    </source>
</reference>
<dbReference type="Gene3D" id="3.90.1640.30">
    <property type="match status" value="1"/>
</dbReference>
<dbReference type="AlphaFoldDB" id="A0A6M8BK63"/>
<evidence type="ECO:0000256" key="1">
    <source>
        <dbReference type="ARBA" id="ARBA00005915"/>
    </source>
</evidence>
<gene>
    <name evidence="11" type="primary">recJ</name>
    <name evidence="11" type="ORF">HPC62_12615</name>
</gene>
<dbReference type="Pfam" id="PF02272">
    <property type="entry name" value="DHHA1"/>
    <property type="match status" value="1"/>
</dbReference>
<keyword evidence="4" id="KW-0378">Hydrolase</keyword>
<evidence type="ECO:0000313" key="11">
    <source>
        <dbReference type="EMBL" id="QKD84936.1"/>
    </source>
</evidence>
<keyword evidence="3" id="KW-0540">Nuclease</keyword>
<accession>A0A6M8BK63</accession>
<keyword evidence="6" id="KW-0175">Coiled coil</keyword>
<feature type="domain" description="DDH" evidence="8">
    <location>
        <begin position="81"/>
        <end position="231"/>
    </location>
</feature>
<proteinExistence type="inferred from homology"/>
<organism evidence="11 12">
    <name type="scientific">Thermoleptolyngbya sichuanensis A183</name>
    <dbReference type="NCBI Taxonomy" id="2737172"/>
    <lineage>
        <taxon>Bacteria</taxon>
        <taxon>Bacillati</taxon>
        <taxon>Cyanobacteriota</taxon>
        <taxon>Cyanophyceae</taxon>
        <taxon>Oculatellales</taxon>
        <taxon>Oculatellaceae</taxon>
        <taxon>Thermoleptolyngbya</taxon>
        <taxon>Thermoleptolyngbya sichuanensis</taxon>
    </lineage>
</organism>
<dbReference type="Proteomes" id="UP000505210">
    <property type="component" value="Chromosome"/>
</dbReference>
<evidence type="ECO:0000256" key="4">
    <source>
        <dbReference type="ARBA" id="ARBA00022801"/>
    </source>
</evidence>
<feature type="region of interest" description="Disordered" evidence="7">
    <location>
        <begin position="723"/>
        <end position="752"/>
    </location>
</feature>
<feature type="domain" description="DHHA1" evidence="9">
    <location>
        <begin position="354"/>
        <end position="446"/>
    </location>
</feature>
<evidence type="ECO:0000259" key="10">
    <source>
        <dbReference type="Pfam" id="PF17768"/>
    </source>
</evidence>
<evidence type="ECO:0000256" key="3">
    <source>
        <dbReference type="ARBA" id="ARBA00022722"/>
    </source>
</evidence>
<dbReference type="Pfam" id="PF01368">
    <property type="entry name" value="DHH"/>
    <property type="match status" value="1"/>
</dbReference>
<dbReference type="InterPro" id="IPR003156">
    <property type="entry name" value="DHHA1_dom"/>
</dbReference>
<evidence type="ECO:0000259" key="9">
    <source>
        <dbReference type="Pfam" id="PF02272"/>
    </source>
</evidence>
<dbReference type="InterPro" id="IPR001667">
    <property type="entry name" value="DDH_dom"/>
</dbReference>
<dbReference type="NCBIfam" id="TIGR00644">
    <property type="entry name" value="recJ"/>
    <property type="match status" value="1"/>
</dbReference>
<name>A0A6M8BK63_9CYAN</name>
<evidence type="ECO:0000256" key="5">
    <source>
        <dbReference type="ARBA" id="ARBA00022839"/>
    </source>
</evidence>
<feature type="domain" description="RecJ OB" evidence="10">
    <location>
        <begin position="464"/>
        <end position="567"/>
    </location>
</feature>
<dbReference type="SUPFAM" id="SSF64182">
    <property type="entry name" value="DHH phosphoesterases"/>
    <property type="match status" value="1"/>
</dbReference>
<comment type="similarity">
    <text evidence="1">Belongs to the RecJ family.</text>
</comment>
<dbReference type="PANTHER" id="PTHR30255">
    <property type="entry name" value="SINGLE-STRANDED-DNA-SPECIFIC EXONUCLEASE RECJ"/>
    <property type="match status" value="1"/>
</dbReference>
<dbReference type="KEGG" id="theu:HPC62_12615"/>
<dbReference type="InterPro" id="IPR051673">
    <property type="entry name" value="SSDNA_exonuclease_RecJ"/>
</dbReference>
<dbReference type="Pfam" id="PF17768">
    <property type="entry name" value="RecJ_OB"/>
    <property type="match status" value="1"/>
</dbReference>
<dbReference type="EMBL" id="CP053661">
    <property type="protein sequence ID" value="QKD84936.1"/>
    <property type="molecule type" value="Genomic_DNA"/>
</dbReference>
<evidence type="ECO:0000256" key="6">
    <source>
        <dbReference type="SAM" id="Coils"/>
    </source>
</evidence>
<feature type="compositionally biased region" description="Pro residues" evidence="7">
    <location>
        <begin position="579"/>
        <end position="591"/>
    </location>
</feature>
<keyword evidence="12" id="KW-1185">Reference proteome</keyword>
<evidence type="ECO:0000256" key="2">
    <source>
        <dbReference type="ARBA" id="ARBA00019841"/>
    </source>
</evidence>
<feature type="coiled-coil region" evidence="6">
    <location>
        <begin position="696"/>
        <end position="723"/>
    </location>
</feature>
<dbReference type="InterPro" id="IPR004610">
    <property type="entry name" value="RecJ"/>
</dbReference>
<sequence length="1033" mass="112817">MPSQRWHIADADPERAARLAAAADLSPVLGQVLLNRDIDTPDQARVFLNPELMQLASPMDEFPDLAEAVSILQTAIARQQRIAICGDYDADGMTSTALLLRALRSLGGRVQSEIPSRMTEGYGINHRIVEDFHAQGVRVILTVDNGIAAAGPIGFARDLGMHVIVTDHHDIPPELPPAHAILNPKLIAESSPYRGLAGVGVAYILAISLAQALGQTQDLTGPLLELFTLGTIADLAPLTGVNRRWLQRGLRRLPKSQLAGVQALIQVAGVNPEQDALKPEAIGFRLGPRINAVGRIADPNIVIDLLTTDDPGVALERAMQCEEVNQLRQRLCELIEQEAIALAETYAPNLQNDRVLLLVKDGWHHGVIGIVASRLVERYGVPVFIGTYEEGDPTRIRGSARGIPEFNVFDALQCCADILDKFGGHRAAGGFSLATENLEEMRSRLRIFANMHLQPQHLRPLIEVDAQANLHDLTLDLYQQIDQLHPCGIGNPDPVFWTPNVRIVEQQVIGKDRSHLRVVVAQDDDEYGIKAIAWRWGEYCPLPSPIDIAYRLRLNEWNGQMNVELELIGIRLPGGVPIPDLPDPPPDPPEPASDSSPQSSPSPVSLPGLPFPFNNRTYTCHITTVEGQRELHIYNPDGQLLATRPRETWGFLGESRAEAQPVDVSQPHYFNLIRAALNALEIAEKTDLLKKKDRLLAEKDQHISALTQQLAHLQQQLDCLSAEQPQTPRSQTQAEPDHAENQTRRPATIPQPQAQINTMQNAVSAEFALESALPNQQASSASPTPSAPVFPKPAFPKPAFPKNIKAHLGKKVWYCLNPQSQQDLQTAQRLMGESGGETDAAAADYAAADYAAADYAAADYAAVGRSLCAVVLREVVEPFITALGEYWLEQTGDTQLGDLSLDPEEFKTPNALHILAMLLAPTWQAIRESALKMPLEPAAADLYVLAGNPDDEAAADARYQVTEFLQTWEHPVAGWMQRDSTAAASLLAQVGQLSLGAFGKGRSLYPWQLNGLQQKILGKSAKSGLLQSIYGGS</sequence>